<dbReference type="InterPro" id="IPR042184">
    <property type="entry name" value="YqeY/Aim41_N"/>
</dbReference>
<dbReference type="Pfam" id="PF09424">
    <property type="entry name" value="YqeY"/>
    <property type="match status" value="1"/>
</dbReference>
<sequence>MSLEQQISKGIMEAMKAKEPVRLQTLRNIKKYIIEAKTAGTEIAELPDADVVKIIAKLAKQGSDSAEIYRQQNRADLAEEELAQVAVMQEFLPRQLSPEELTEAVRAVIAEVGATSVKEMGKVMGVASKRLAGQADGKDISAKVRELLG</sequence>
<dbReference type="InterPro" id="IPR019004">
    <property type="entry name" value="YqeY/Aim41"/>
</dbReference>
<dbReference type="PANTHER" id="PTHR28055:SF1">
    <property type="entry name" value="ALTERED INHERITANCE OF MITOCHONDRIA PROTEIN 41, MITOCHONDRIAL"/>
    <property type="match status" value="1"/>
</dbReference>
<gene>
    <name evidence="1" type="ORF">A5CBH24_22590</name>
</gene>
<dbReference type="AlphaFoldDB" id="A0A3D3YPG9"/>
<dbReference type="SUPFAM" id="SSF89095">
    <property type="entry name" value="GatB/YqeY motif"/>
    <property type="match status" value="1"/>
</dbReference>
<proteinExistence type="predicted"/>
<protein>
    <submittedName>
        <fullName evidence="1">Aspartyl-tRNA amidotransferase subunit B</fullName>
    </submittedName>
</protein>
<dbReference type="Gene3D" id="1.10.1510.10">
    <property type="entry name" value="Uncharacterised protein YqeY/AIM41 PF09424, N-terminal domain"/>
    <property type="match status" value="1"/>
</dbReference>
<evidence type="ECO:0000313" key="2">
    <source>
        <dbReference type="Proteomes" id="UP000318946"/>
    </source>
</evidence>
<dbReference type="GeneID" id="78342974"/>
<dbReference type="Proteomes" id="UP000318946">
    <property type="component" value="Chromosome"/>
</dbReference>
<dbReference type="GO" id="GO:0016884">
    <property type="term" value="F:carbon-nitrogen ligase activity, with glutamine as amido-N-donor"/>
    <property type="evidence" value="ECO:0007669"/>
    <property type="project" value="InterPro"/>
</dbReference>
<dbReference type="RefSeq" id="WP_141413248.1">
    <property type="nucleotide sequence ID" value="NZ_AP019735.1"/>
</dbReference>
<dbReference type="STRING" id="1118061.GCA_000311925_00418"/>
<dbReference type="KEGG" id="acou:A5CBH24_22590"/>
<dbReference type="GO" id="GO:0016740">
    <property type="term" value="F:transferase activity"/>
    <property type="evidence" value="ECO:0007669"/>
    <property type="project" value="UniProtKB-KW"/>
</dbReference>
<dbReference type="PANTHER" id="PTHR28055">
    <property type="entry name" value="ALTERED INHERITANCE OF MITOCHONDRIA PROTEIN 41, MITOCHONDRIAL"/>
    <property type="match status" value="1"/>
</dbReference>
<dbReference type="EMBL" id="AP019735">
    <property type="protein sequence ID" value="BBL04946.1"/>
    <property type="molecule type" value="Genomic_DNA"/>
</dbReference>
<accession>A0A4Y1WXG4</accession>
<keyword evidence="2" id="KW-1185">Reference proteome</keyword>
<dbReference type="InterPro" id="IPR003789">
    <property type="entry name" value="Asn/Gln_tRNA_amidoTrase-B-like"/>
</dbReference>
<accession>A0A3D3YPG9</accession>
<organism evidence="1 2">
    <name type="scientific">Alistipes communis</name>
    <dbReference type="NCBI Taxonomy" id="2585118"/>
    <lineage>
        <taxon>Bacteria</taxon>
        <taxon>Pseudomonadati</taxon>
        <taxon>Bacteroidota</taxon>
        <taxon>Bacteroidia</taxon>
        <taxon>Bacteroidales</taxon>
        <taxon>Rikenellaceae</taxon>
        <taxon>Alistipes</taxon>
    </lineage>
</organism>
<evidence type="ECO:0000313" key="1">
    <source>
        <dbReference type="EMBL" id="BBL04946.1"/>
    </source>
</evidence>
<dbReference type="Gene3D" id="1.10.10.410">
    <property type="match status" value="1"/>
</dbReference>
<dbReference type="InterPro" id="IPR023168">
    <property type="entry name" value="GatB_Yqey_C_2"/>
</dbReference>
<dbReference type="OrthoDB" id="9788127at2"/>
<name>A0A3D3YPG9_9BACT</name>
<reference evidence="2" key="1">
    <citation type="submission" date="2019-06" db="EMBL/GenBank/DDBJ databases">
        <title>Alistipes onderdonkii subsp. vulgaris subsp. nov., Alistipes dispar sp. nov. and Alistipes communis sp. nov., isolated from human faeces, and creation of Alistipes onderdonkii subsp. onderdonkii subsp. nov.</title>
        <authorList>
            <person name="Sakamoto M."/>
            <person name="Ikeyama N."/>
            <person name="Ogata Y."/>
            <person name="Suda W."/>
            <person name="Iino T."/>
            <person name="Hattori M."/>
            <person name="Ohkuma M."/>
        </authorList>
    </citation>
    <scope>NUCLEOTIDE SEQUENCE [LARGE SCALE GENOMIC DNA]</scope>
    <source>
        <strain evidence="2">5CBH24</strain>
    </source>
</reference>
<keyword evidence="1" id="KW-0808">Transferase</keyword>